<dbReference type="RefSeq" id="WP_329504971.1">
    <property type="nucleotide sequence ID" value="NZ_BAAAYZ010000218.1"/>
</dbReference>
<accession>A0ABU7FAY4</accession>
<protein>
    <submittedName>
        <fullName evidence="1">Uncharacterized protein</fullName>
    </submittedName>
</protein>
<dbReference type="EMBL" id="JAYWVC010000005">
    <property type="protein sequence ID" value="MED7820973.1"/>
    <property type="molecule type" value="Genomic_DNA"/>
</dbReference>
<keyword evidence="2" id="KW-1185">Reference proteome</keyword>
<sequence length="338" mass="35944">MNGPWLLRGRDGSLSTYATRDEAVWCRAERQPSLHWTSARRVGGEQRVRAQLAVGQGPDGYAHLVAWRPTVRGEFGLVHSTHFRPHLSALDWVPIGHPNKKGDRTGLPAVAVDAEGRAHVFVRNQGGGVSMLAQKERGGWGPWHDLGGLGAHEELAAVTGHSGRIELYATTDDGLLRWSQEKPGEALVPDDALEARVRPGTLTALHNSKADGTALFFTDPEGMLHTWRPGGVPRPLLAAAGPGPVAALGCVVDGRACTLLAQRSASGRVVICVCPTEQGSVGLRWTESGPQLPAGSRVAVAEDAQGRVVAASLTEDGELRLARQKDGTGPALDTWQTV</sequence>
<evidence type="ECO:0000313" key="2">
    <source>
        <dbReference type="Proteomes" id="UP001333996"/>
    </source>
</evidence>
<name>A0ABU7FAY4_9ACTN</name>
<proteinExistence type="predicted"/>
<gene>
    <name evidence="1" type="ORF">VXC91_02955</name>
</gene>
<dbReference type="Proteomes" id="UP001333996">
    <property type="component" value="Unassembled WGS sequence"/>
</dbReference>
<reference evidence="1" key="1">
    <citation type="submission" date="2024-01" db="EMBL/GenBank/DDBJ databases">
        <title>First draft genome sequence data of TA4-1, the type strain of Gram-positive actinobacterium Streptomyces chiangmaiensis.</title>
        <authorList>
            <person name="Yasawong M."/>
            <person name="Nantapong N."/>
        </authorList>
    </citation>
    <scope>NUCLEOTIDE SEQUENCE</scope>
    <source>
        <strain evidence="1">TA4-1</strain>
    </source>
</reference>
<dbReference type="Gene3D" id="2.120.10.70">
    <property type="entry name" value="Fucose-specific lectin"/>
    <property type="match status" value="1"/>
</dbReference>
<comment type="caution">
    <text evidence="1">The sequence shown here is derived from an EMBL/GenBank/DDBJ whole genome shotgun (WGS) entry which is preliminary data.</text>
</comment>
<organism evidence="1 2">
    <name type="scientific">Streptomyces chiangmaiensis</name>
    <dbReference type="NCBI Taxonomy" id="766497"/>
    <lineage>
        <taxon>Bacteria</taxon>
        <taxon>Bacillati</taxon>
        <taxon>Actinomycetota</taxon>
        <taxon>Actinomycetes</taxon>
        <taxon>Kitasatosporales</taxon>
        <taxon>Streptomycetaceae</taxon>
        <taxon>Streptomyces</taxon>
    </lineage>
</organism>
<evidence type="ECO:0000313" key="1">
    <source>
        <dbReference type="EMBL" id="MED7820973.1"/>
    </source>
</evidence>
<dbReference type="SUPFAM" id="SSF89372">
    <property type="entry name" value="Fucose-specific lectin"/>
    <property type="match status" value="1"/>
</dbReference>